<dbReference type="InterPro" id="IPR053781">
    <property type="entry name" value="F-box_AtFBL13-like"/>
</dbReference>
<dbReference type="SUPFAM" id="SSF81383">
    <property type="entry name" value="F-box domain"/>
    <property type="match status" value="1"/>
</dbReference>
<dbReference type="Proteomes" id="UP000026961">
    <property type="component" value="Chromosome 10"/>
</dbReference>
<sequence length="255" mass="29660">MAGTPGKRLRYTASRRVGSTLSDLPEGVLHHIMSFLDSRQAVQVCLLSRRWRNLWRSMPRINIDCKEFEVTDKAVFIVFVNRLLELRDPVAPISKFRLWYSMTGSGCDTVKKDTGRWISHALQKQAWAVEIYVDMFYGYLKLLLTIEDNLQWCPKFNNLVNLTLGEWCLHANFYALIVFIENSPRLEKLTLKLYEFGQRTSKRTIVELNDRPFTCGHLKIVEVICFKNDPLANHVVDFLFSSGMTSAQIHIKHCW</sequence>
<reference evidence="2" key="1">
    <citation type="submission" date="2015-04" db="UniProtKB">
        <authorList>
            <consortium name="EnsemblPlants"/>
        </authorList>
    </citation>
    <scope>IDENTIFICATION</scope>
</reference>
<dbReference type="STRING" id="40148.A0A0E0B7G0"/>
<dbReference type="Gramene" id="OGLUM10G01350.1">
    <property type="protein sequence ID" value="OGLUM10G01350.1"/>
    <property type="gene ID" value="OGLUM10G01350"/>
</dbReference>
<dbReference type="HOGENOM" id="CLU_003068_2_1_1"/>
<evidence type="ECO:0000313" key="3">
    <source>
        <dbReference type="Proteomes" id="UP000026961"/>
    </source>
</evidence>
<organism evidence="2">
    <name type="scientific">Oryza glumipatula</name>
    <dbReference type="NCBI Taxonomy" id="40148"/>
    <lineage>
        <taxon>Eukaryota</taxon>
        <taxon>Viridiplantae</taxon>
        <taxon>Streptophyta</taxon>
        <taxon>Embryophyta</taxon>
        <taxon>Tracheophyta</taxon>
        <taxon>Spermatophyta</taxon>
        <taxon>Magnoliopsida</taxon>
        <taxon>Liliopsida</taxon>
        <taxon>Poales</taxon>
        <taxon>Poaceae</taxon>
        <taxon>BOP clade</taxon>
        <taxon>Oryzoideae</taxon>
        <taxon>Oryzeae</taxon>
        <taxon>Oryzinae</taxon>
        <taxon>Oryza</taxon>
    </lineage>
</organism>
<dbReference type="PROSITE" id="PS50181">
    <property type="entry name" value="FBOX"/>
    <property type="match status" value="1"/>
</dbReference>
<accession>A0A0E0B7G0</accession>
<dbReference type="InterPro" id="IPR053197">
    <property type="entry name" value="F-box_SCFL_complex_component"/>
</dbReference>
<dbReference type="InterPro" id="IPR036047">
    <property type="entry name" value="F-box-like_dom_sf"/>
</dbReference>
<dbReference type="EnsemblPlants" id="OGLUM10G01350.1">
    <property type="protein sequence ID" value="OGLUM10G01350.1"/>
    <property type="gene ID" value="OGLUM10G01350"/>
</dbReference>
<protein>
    <recommendedName>
        <fullName evidence="1">F-box domain-containing protein</fullName>
    </recommendedName>
</protein>
<dbReference type="AlphaFoldDB" id="A0A0E0B7G0"/>
<name>A0A0E0B7G0_9ORYZ</name>
<proteinExistence type="predicted"/>
<dbReference type="PANTHER" id="PTHR34223">
    <property type="entry name" value="OS11G0201299 PROTEIN"/>
    <property type="match status" value="1"/>
</dbReference>
<dbReference type="eggNOG" id="ENOG502RYTW">
    <property type="taxonomic scope" value="Eukaryota"/>
</dbReference>
<dbReference type="Gene3D" id="1.20.1280.50">
    <property type="match status" value="1"/>
</dbReference>
<dbReference type="PANTHER" id="PTHR34223:SF26">
    <property type="entry name" value="OS02G0188900 PROTEIN"/>
    <property type="match status" value="1"/>
</dbReference>
<dbReference type="SMART" id="SM00256">
    <property type="entry name" value="FBOX"/>
    <property type="match status" value="1"/>
</dbReference>
<dbReference type="CDD" id="cd22160">
    <property type="entry name" value="F-box_AtFBL13-like"/>
    <property type="match status" value="1"/>
</dbReference>
<dbReference type="InterPro" id="IPR001810">
    <property type="entry name" value="F-box_dom"/>
</dbReference>
<dbReference type="Pfam" id="PF00646">
    <property type="entry name" value="F-box"/>
    <property type="match status" value="1"/>
</dbReference>
<reference evidence="2" key="2">
    <citation type="submission" date="2018-05" db="EMBL/GenBank/DDBJ databases">
        <title>OgluRS3 (Oryza glumaepatula Reference Sequence Version 3).</title>
        <authorList>
            <person name="Zhang J."/>
            <person name="Kudrna D."/>
            <person name="Lee S."/>
            <person name="Talag J."/>
            <person name="Welchert J."/>
            <person name="Wing R.A."/>
        </authorList>
    </citation>
    <scope>NUCLEOTIDE SEQUENCE [LARGE SCALE GENOMIC DNA]</scope>
</reference>
<keyword evidence="3" id="KW-1185">Reference proteome</keyword>
<feature type="domain" description="F-box" evidence="1">
    <location>
        <begin position="18"/>
        <end position="54"/>
    </location>
</feature>
<evidence type="ECO:0000313" key="2">
    <source>
        <dbReference type="EnsemblPlants" id="OGLUM10G01350.1"/>
    </source>
</evidence>
<evidence type="ECO:0000259" key="1">
    <source>
        <dbReference type="PROSITE" id="PS50181"/>
    </source>
</evidence>